<evidence type="ECO:0000313" key="4">
    <source>
        <dbReference type="Proteomes" id="UP001215097"/>
    </source>
</evidence>
<dbReference type="Pfam" id="PF13828">
    <property type="entry name" value="DUF4190"/>
    <property type="match status" value="1"/>
</dbReference>
<dbReference type="InterPro" id="IPR025241">
    <property type="entry name" value="DUF4190"/>
</dbReference>
<feature type="transmembrane region" description="Helical" evidence="1">
    <location>
        <begin position="57"/>
        <end position="76"/>
    </location>
</feature>
<protein>
    <submittedName>
        <fullName evidence="3">DUF4190 domain-containing protein</fullName>
    </submittedName>
</protein>
<evidence type="ECO:0000256" key="1">
    <source>
        <dbReference type="SAM" id="Phobius"/>
    </source>
</evidence>
<dbReference type="EMBL" id="CP078075">
    <property type="protein sequence ID" value="WDM44457.1"/>
    <property type="molecule type" value="Genomic_DNA"/>
</dbReference>
<keyword evidence="1" id="KW-0472">Membrane</keyword>
<organism evidence="3 4">
    <name type="scientific">Microbacterium luteolum</name>
    <name type="common">Aureobacterium luteolum</name>
    <dbReference type="NCBI Taxonomy" id="69367"/>
    <lineage>
        <taxon>Bacteria</taxon>
        <taxon>Bacillati</taxon>
        <taxon>Actinomycetota</taxon>
        <taxon>Actinomycetes</taxon>
        <taxon>Micrococcales</taxon>
        <taxon>Microbacteriaceae</taxon>
        <taxon>Microbacterium</taxon>
    </lineage>
</organism>
<keyword evidence="4" id="KW-1185">Reference proteome</keyword>
<keyword evidence="1" id="KW-0812">Transmembrane</keyword>
<gene>
    <name evidence="3" type="ORF">KV395_14905</name>
</gene>
<evidence type="ECO:0000313" key="3">
    <source>
        <dbReference type="EMBL" id="WDM44457.1"/>
    </source>
</evidence>
<accession>A0ABY7XQX9</accession>
<sequence>METQSPQFPPLVESASPAPYAPPQHVAPSNGLAITAMIFGIVGAAVGFWAIIPITGYFSAAVAFPLSVVAVICGHLGRGRSQRLNGAGRKQAMAGIILGYASIAVMVIASAAWTVFLFVGA</sequence>
<proteinExistence type="predicted"/>
<feature type="transmembrane region" description="Helical" evidence="1">
    <location>
        <begin position="97"/>
        <end position="119"/>
    </location>
</feature>
<dbReference type="Proteomes" id="UP001215097">
    <property type="component" value="Chromosome"/>
</dbReference>
<keyword evidence="1" id="KW-1133">Transmembrane helix</keyword>
<dbReference type="RefSeq" id="WP_282214597.1">
    <property type="nucleotide sequence ID" value="NZ_BAAAUN010000001.1"/>
</dbReference>
<evidence type="ECO:0000259" key="2">
    <source>
        <dbReference type="Pfam" id="PF13828"/>
    </source>
</evidence>
<reference evidence="3 4" key="1">
    <citation type="submission" date="2021-06" db="EMBL/GenBank/DDBJ databases">
        <title>Genome-based taxonomic framework of Microbacterium strains isolated from marine environment, the description of four new species and reclassification of four preexisting species.</title>
        <authorList>
            <person name="Lee S.D."/>
            <person name="Kim S.-M."/>
            <person name="Byeon Y.-S."/>
            <person name="Yang H.L."/>
            <person name="Kim I.S."/>
        </authorList>
    </citation>
    <scope>NUCLEOTIDE SEQUENCE [LARGE SCALE GENOMIC DNA]</scope>
    <source>
        <strain evidence="3 4">KACC 14465</strain>
    </source>
</reference>
<name>A0ABY7XQX9_MICLT</name>
<feature type="transmembrane region" description="Helical" evidence="1">
    <location>
        <begin position="32"/>
        <end position="51"/>
    </location>
</feature>
<feature type="domain" description="DUF4190" evidence="2">
    <location>
        <begin position="32"/>
        <end position="109"/>
    </location>
</feature>